<feature type="region of interest" description="Disordered" evidence="1">
    <location>
        <begin position="152"/>
        <end position="201"/>
    </location>
</feature>
<dbReference type="Proteomes" id="UP000825729">
    <property type="component" value="Unassembled WGS sequence"/>
</dbReference>
<keyword evidence="3" id="KW-1185">Reference proteome</keyword>
<proteinExistence type="predicted"/>
<reference evidence="2 3" key="1">
    <citation type="submission" date="2021-07" db="EMBL/GenBank/DDBJ databases">
        <title>The Aristolochia fimbriata genome: insights into angiosperm evolution, floral development and chemical biosynthesis.</title>
        <authorList>
            <person name="Jiao Y."/>
        </authorList>
    </citation>
    <scope>NUCLEOTIDE SEQUENCE [LARGE SCALE GENOMIC DNA]</scope>
    <source>
        <strain evidence="2">IBCAS-2021</strain>
        <tissue evidence="2">Leaf</tissue>
    </source>
</reference>
<gene>
    <name evidence="2" type="ORF">H6P81_016276</name>
</gene>
<accession>A0AAV7E950</accession>
<dbReference type="AlphaFoldDB" id="A0AAV7E950"/>
<evidence type="ECO:0000313" key="2">
    <source>
        <dbReference type="EMBL" id="KAG9444936.1"/>
    </source>
</evidence>
<feature type="compositionally biased region" description="Basic and acidic residues" evidence="1">
    <location>
        <begin position="175"/>
        <end position="192"/>
    </location>
</feature>
<feature type="region of interest" description="Disordered" evidence="1">
    <location>
        <begin position="1"/>
        <end position="27"/>
    </location>
</feature>
<name>A0AAV7E950_ARIFI</name>
<evidence type="ECO:0000256" key="1">
    <source>
        <dbReference type="SAM" id="MobiDB-lite"/>
    </source>
</evidence>
<organism evidence="2 3">
    <name type="scientific">Aristolochia fimbriata</name>
    <name type="common">White veined hardy Dutchman's pipe vine</name>
    <dbReference type="NCBI Taxonomy" id="158543"/>
    <lineage>
        <taxon>Eukaryota</taxon>
        <taxon>Viridiplantae</taxon>
        <taxon>Streptophyta</taxon>
        <taxon>Embryophyta</taxon>
        <taxon>Tracheophyta</taxon>
        <taxon>Spermatophyta</taxon>
        <taxon>Magnoliopsida</taxon>
        <taxon>Magnoliidae</taxon>
        <taxon>Piperales</taxon>
        <taxon>Aristolochiaceae</taxon>
        <taxon>Aristolochia</taxon>
    </lineage>
</organism>
<dbReference type="EMBL" id="JAINDJ010000006">
    <property type="protein sequence ID" value="KAG9444936.1"/>
    <property type="molecule type" value="Genomic_DNA"/>
</dbReference>
<evidence type="ECO:0000313" key="3">
    <source>
        <dbReference type="Proteomes" id="UP000825729"/>
    </source>
</evidence>
<protein>
    <submittedName>
        <fullName evidence="2">Uncharacterized protein</fullName>
    </submittedName>
</protein>
<comment type="caution">
    <text evidence="2">The sequence shown here is derived from an EMBL/GenBank/DDBJ whole genome shotgun (WGS) entry which is preliminary data.</text>
</comment>
<feature type="compositionally biased region" description="Basic and acidic residues" evidence="1">
    <location>
        <begin position="1"/>
        <end position="15"/>
    </location>
</feature>
<sequence length="201" mass="23836">MSHRRESRDDDRRTVTGELLSPEDFVPSPKKEVVLCRRRGRRLKAITQSTPKMTRAKELNEKRGATSVLRMNPQVDAMQLETRHAIVRPSSSPPKKKKKETHLSRCRRLKNDRRTVRLHIRKQQKVDENCRLVARCSRKQGHLEWQTIARQGHADVRTRGHRRRRDGQNHRSTRINREERGGRSRNRNENAQRRKPQSKSR</sequence>